<keyword evidence="8" id="KW-0732">Signal</keyword>
<dbReference type="GO" id="GO:0008081">
    <property type="term" value="F:phosphoric diester hydrolase activity"/>
    <property type="evidence" value="ECO:0007669"/>
    <property type="project" value="InterPro"/>
</dbReference>
<sequence length="709" mass="80250">MKSKLNIKTMPKSFRNILTLLTISAVALSSYTNPAYANNDKGYAYDSDIGYSNPDWMSKIPGNKKISELSIPGTHGSTALHGKTPFDEDITRNQRMSITTQLNSGIRYLDIRARRTGTSFALHHGMVYQQKMFGDILNEMTNFLRQNPNETILMRLKEEHDAESGSLSFEEIFKRYWENPQYSQYFWQSSGSQNPTLNEVRGKIVVLKDFSASRSFGISYNNLRIQDNYNVAKSPDSMYAKWTAVRKYLDDANDASNRQFIYLNHLSATEGLASITNGGYPWFVASGYRGRGTNDGSAMITDYRSDKWPDFPRGYYGQVFYGGMNLLTTQYIQQQSIHHTGIIAADFPGRGLIDRVIRLNDRFSGDSIRYIQPKGSTGVRIGFGGDAYLHNHYVVHQNGEYIGEVNNGRPFYGYWDQTDVGHDLRIENLTLFTGDKVEVFVKNGDNLTLLKSQTLSVDEQEGEEIRLPNGPYTIKTVSEPTKSVHLEGGTNNIISQKYENQLASEFGLQYQESKKAYTLWNRYNPTLVIAWNDIPNSINVFATPFDSTKDEHYWKIKRAGNGNVYLENVKNGYVLDVNSGNNINVWPLNQQNNQKFKLMQRNETKQASIVSEKDPQSGQKNRSSGNFSLEKVKGKQVRVLIKNANGQEANINFRIMRDKSGDVDPTIWSNVKNGSILTVPTDANSSNLYIANPNGATSNFTVEFFTLEN</sequence>
<dbReference type="CDD" id="cd23445">
    <property type="entry name" value="beta-trefoil_Ricin_HA17-like"/>
    <property type="match status" value="1"/>
</dbReference>
<feature type="chain" id="PRO_5040745911" description="1-phosphatidylinositol phosphodiesterase" evidence="8">
    <location>
        <begin position="38"/>
        <end position="709"/>
    </location>
</feature>
<dbReference type="GO" id="GO:0016042">
    <property type="term" value="P:lipid catabolic process"/>
    <property type="evidence" value="ECO:0007669"/>
    <property type="project" value="UniProtKB-KW"/>
</dbReference>
<accession>A0A9X7E6N6</accession>
<name>A0A9X7E6N6_BACCE</name>
<comment type="caution">
    <text evidence="10">The sequence shown here is derived from an EMBL/GenBank/DDBJ whole genome shotgun (WGS) entry which is preliminary data.</text>
</comment>
<evidence type="ECO:0000256" key="7">
    <source>
        <dbReference type="SAM" id="MobiDB-lite"/>
    </source>
</evidence>
<dbReference type="SUPFAM" id="SSF51695">
    <property type="entry name" value="PLC-like phosphodiesterases"/>
    <property type="match status" value="1"/>
</dbReference>
<evidence type="ECO:0000256" key="8">
    <source>
        <dbReference type="SAM" id="SignalP"/>
    </source>
</evidence>
<dbReference type="Pfam" id="PF00388">
    <property type="entry name" value="PI-PLC-X"/>
    <property type="match status" value="1"/>
</dbReference>
<dbReference type="SUPFAM" id="SSF50370">
    <property type="entry name" value="Ricin B-like lectins"/>
    <property type="match status" value="2"/>
</dbReference>
<dbReference type="AlphaFoldDB" id="A0A9X7E6N6"/>
<dbReference type="InterPro" id="IPR051057">
    <property type="entry name" value="PI-PLC_domain"/>
</dbReference>
<evidence type="ECO:0000313" key="10">
    <source>
        <dbReference type="EMBL" id="PHG82084.1"/>
    </source>
</evidence>
<dbReference type="EMBL" id="NUUR01000040">
    <property type="protein sequence ID" value="PHG82084.1"/>
    <property type="molecule type" value="Genomic_DNA"/>
</dbReference>
<organism evidence="10 11">
    <name type="scientific">Bacillus cereus</name>
    <dbReference type="NCBI Taxonomy" id="1396"/>
    <lineage>
        <taxon>Bacteria</taxon>
        <taxon>Bacillati</taxon>
        <taxon>Bacillota</taxon>
        <taxon>Bacilli</taxon>
        <taxon>Bacillales</taxon>
        <taxon>Bacillaceae</taxon>
        <taxon>Bacillus</taxon>
        <taxon>Bacillus cereus group</taxon>
    </lineage>
</organism>
<dbReference type="InterPro" id="IPR017946">
    <property type="entry name" value="PLC-like_Pdiesterase_TIM-brl"/>
</dbReference>
<evidence type="ECO:0000256" key="2">
    <source>
        <dbReference type="ARBA" id="ARBA00012581"/>
    </source>
</evidence>
<dbReference type="RefSeq" id="WP_016084067.1">
    <property type="nucleotide sequence ID" value="NZ_NUQH01000030.1"/>
</dbReference>
<evidence type="ECO:0000256" key="5">
    <source>
        <dbReference type="ARBA" id="ARBA00030474"/>
    </source>
</evidence>
<feature type="domain" description="Phosphatidylinositol-specific phospholipase C X" evidence="9">
    <location>
        <begin position="63"/>
        <end position="209"/>
    </location>
</feature>
<proteinExistence type="predicted"/>
<dbReference type="Proteomes" id="UP000225135">
    <property type="component" value="Unassembled WGS sequence"/>
</dbReference>
<evidence type="ECO:0000256" key="4">
    <source>
        <dbReference type="ARBA" id="ARBA00022963"/>
    </source>
</evidence>
<evidence type="ECO:0000256" key="6">
    <source>
        <dbReference type="ARBA" id="ARBA00030782"/>
    </source>
</evidence>
<evidence type="ECO:0000313" key="11">
    <source>
        <dbReference type="Proteomes" id="UP000225135"/>
    </source>
</evidence>
<protein>
    <recommendedName>
        <fullName evidence="3">1-phosphatidylinositol phosphodiesterase</fullName>
        <ecNumber evidence="2">4.6.1.13</ecNumber>
    </recommendedName>
    <alternativeName>
        <fullName evidence="5">Phosphatidylinositol diacylglycerol-lyase</fullName>
    </alternativeName>
    <alternativeName>
        <fullName evidence="6">Phosphatidylinositol-specific phospholipase C</fullName>
    </alternativeName>
</protein>
<evidence type="ECO:0000259" key="9">
    <source>
        <dbReference type="SMART" id="SM00148"/>
    </source>
</evidence>
<gene>
    <name evidence="10" type="ORF">COI69_14005</name>
</gene>
<feature type="region of interest" description="Disordered" evidence="7">
    <location>
        <begin position="602"/>
        <end position="628"/>
    </location>
</feature>
<reference evidence="10 11" key="1">
    <citation type="submission" date="2017-09" db="EMBL/GenBank/DDBJ databases">
        <title>Large-scale bioinformatics analysis of Bacillus genomes uncovers conserved roles of natural products in bacterial physiology.</title>
        <authorList>
            <consortium name="Agbiome Team Llc"/>
            <person name="Bleich R.M."/>
            <person name="Grubbs K.J."/>
            <person name="Santa Maria K.C."/>
            <person name="Allen S.E."/>
            <person name="Farag S."/>
            <person name="Shank E.A."/>
            <person name="Bowers A."/>
        </authorList>
    </citation>
    <scope>NUCLEOTIDE SEQUENCE [LARGE SCALE GENOMIC DNA]</scope>
    <source>
        <strain evidence="10 11">AFS029792</strain>
    </source>
</reference>
<dbReference type="InterPro" id="IPR000909">
    <property type="entry name" value="PLipase_C_PInositol-sp_X_dom"/>
</dbReference>
<dbReference type="InterPro" id="IPR035992">
    <property type="entry name" value="Ricin_B-like_lectins"/>
</dbReference>
<keyword evidence="4" id="KW-0442">Lipid degradation</keyword>
<dbReference type="PANTHER" id="PTHR13593:SF113">
    <property type="entry name" value="SI:DKEY-266F7.9"/>
    <property type="match status" value="1"/>
</dbReference>
<evidence type="ECO:0000256" key="3">
    <source>
        <dbReference type="ARBA" id="ARBA00019758"/>
    </source>
</evidence>
<evidence type="ECO:0000256" key="1">
    <source>
        <dbReference type="ARBA" id="ARBA00001316"/>
    </source>
</evidence>
<dbReference type="CDD" id="cd08586">
    <property type="entry name" value="PI-PLCc_BcPLC_like"/>
    <property type="match status" value="1"/>
</dbReference>
<dbReference type="EC" id="4.6.1.13" evidence="2"/>
<feature type="compositionally biased region" description="Polar residues" evidence="7">
    <location>
        <begin position="616"/>
        <end position="627"/>
    </location>
</feature>
<dbReference type="PROSITE" id="PS50007">
    <property type="entry name" value="PIPLC_X_DOMAIN"/>
    <property type="match status" value="1"/>
</dbReference>
<dbReference type="SMART" id="SM00148">
    <property type="entry name" value="PLCXc"/>
    <property type="match status" value="1"/>
</dbReference>
<comment type="catalytic activity">
    <reaction evidence="1">
        <text>a 1,2-diacyl-sn-glycero-3-phospho-(1D-myo-inositol) = 1D-myo-inositol 1,2-cyclic phosphate + a 1,2-diacyl-sn-glycerol</text>
        <dbReference type="Rhea" id="RHEA:17093"/>
        <dbReference type="ChEBI" id="CHEBI:17815"/>
        <dbReference type="ChEBI" id="CHEBI:57880"/>
        <dbReference type="ChEBI" id="CHEBI:58484"/>
        <dbReference type="EC" id="4.6.1.13"/>
    </reaction>
</comment>
<dbReference type="Gene3D" id="3.20.20.190">
    <property type="entry name" value="Phosphatidylinositol (PI) phosphodiesterase"/>
    <property type="match status" value="1"/>
</dbReference>
<dbReference type="PANTHER" id="PTHR13593">
    <property type="match status" value="1"/>
</dbReference>
<feature type="signal peptide" evidence="8">
    <location>
        <begin position="1"/>
        <end position="37"/>
    </location>
</feature>
<dbReference type="GO" id="GO:0004436">
    <property type="term" value="F:phosphatidylinositol diacylglycerol-lyase activity"/>
    <property type="evidence" value="ECO:0007669"/>
    <property type="project" value="UniProtKB-EC"/>
</dbReference>
<dbReference type="Gene3D" id="2.80.10.50">
    <property type="match status" value="1"/>
</dbReference>
<keyword evidence="4" id="KW-0443">Lipid metabolism</keyword>